<dbReference type="AlphaFoldDB" id="A0A0V0RB63"/>
<feature type="non-terminal residue" evidence="1">
    <location>
        <position position="1"/>
    </location>
</feature>
<gene>
    <name evidence="1" type="ORF">T07_6305</name>
</gene>
<dbReference type="OrthoDB" id="5930941at2759"/>
<keyword evidence="2" id="KW-1185">Reference proteome</keyword>
<accession>A0A0V0RB63</accession>
<organism evidence="1 2">
    <name type="scientific">Trichinella nelsoni</name>
    <dbReference type="NCBI Taxonomy" id="6336"/>
    <lineage>
        <taxon>Eukaryota</taxon>
        <taxon>Metazoa</taxon>
        <taxon>Ecdysozoa</taxon>
        <taxon>Nematoda</taxon>
        <taxon>Enoplea</taxon>
        <taxon>Dorylaimia</taxon>
        <taxon>Trichinellida</taxon>
        <taxon>Trichinellidae</taxon>
        <taxon>Trichinella</taxon>
    </lineage>
</organism>
<dbReference type="EMBL" id="JYDL01001522">
    <property type="protein sequence ID" value="KRX11732.1"/>
    <property type="molecule type" value="Genomic_DNA"/>
</dbReference>
<reference evidence="1 2" key="1">
    <citation type="submission" date="2015-01" db="EMBL/GenBank/DDBJ databases">
        <title>Evolution of Trichinella species and genotypes.</title>
        <authorList>
            <person name="Korhonen P.K."/>
            <person name="Edoardo P."/>
            <person name="Giuseppe L.R."/>
            <person name="Gasser R.B."/>
        </authorList>
    </citation>
    <scope>NUCLEOTIDE SEQUENCE [LARGE SCALE GENOMIC DNA]</scope>
    <source>
        <strain evidence="1">ISS37</strain>
    </source>
</reference>
<sequence>LERGKPRLSALKRQVRLSCFHLPQMCGEFSVFSRSKGKGRFCVF</sequence>
<name>A0A0V0RB63_9BILA</name>
<proteinExistence type="predicted"/>
<evidence type="ECO:0000313" key="2">
    <source>
        <dbReference type="Proteomes" id="UP000054630"/>
    </source>
</evidence>
<comment type="caution">
    <text evidence="1">The sequence shown here is derived from an EMBL/GenBank/DDBJ whole genome shotgun (WGS) entry which is preliminary data.</text>
</comment>
<protein>
    <submittedName>
        <fullName evidence="1">Uncharacterized protein</fullName>
    </submittedName>
</protein>
<evidence type="ECO:0000313" key="1">
    <source>
        <dbReference type="EMBL" id="KRX11732.1"/>
    </source>
</evidence>
<dbReference type="Proteomes" id="UP000054630">
    <property type="component" value="Unassembled WGS sequence"/>
</dbReference>